<evidence type="ECO:0000256" key="1">
    <source>
        <dbReference type="SAM" id="MobiDB-lite"/>
    </source>
</evidence>
<accession>A0A5K7YMC1</accession>
<feature type="compositionally biased region" description="Basic and acidic residues" evidence="1">
    <location>
        <begin position="29"/>
        <end position="44"/>
    </location>
</feature>
<proteinExistence type="predicted"/>
<sequence>MEENDNDLEGDGQTEEETVEPDGDDESDAILHEKDKPSSPHDNI</sequence>
<dbReference type="RefSeq" id="WP_269434652.1">
    <property type="nucleotide sequence ID" value="NZ_AP021874.1"/>
</dbReference>
<gene>
    <name evidence="2" type="ORF">DSCA_14340</name>
</gene>
<reference evidence="2 3" key="1">
    <citation type="submission" date="2019-11" db="EMBL/GenBank/DDBJ databases">
        <title>Comparative genomics of hydrocarbon-degrading Desulfosarcina strains.</title>
        <authorList>
            <person name="Watanabe M."/>
            <person name="Kojima H."/>
            <person name="Fukui M."/>
        </authorList>
    </citation>
    <scope>NUCLEOTIDE SEQUENCE [LARGE SCALE GENOMIC DNA]</scope>
    <source>
        <strain evidence="2 3">PL12</strain>
    </source>
</reference>
<feature type="compositionally biased region" description="Acidic residues" evidence="1">
    <location>
        <begin position="1"/>
        <end position="28"/>
    </location>
</feature>
<dbReference type="EMBL" id="AP021874">
    <property type="protein sequence ID" value="BBO67504.1"/>
    <property type="molecule type" value="Genomic_DNA"/>
</dbReference>
<dbReference type="Proteomes" id="UP000427906">
    <property type="component" value="Chromosome"/>
</dbReference>
<evidence type="ECO:0000313" key="3">
    <source>
        <dbReference type="Proteomes" id="UP000427906"/>
    </source>
</evidence>
<name>A0A5K7YMC1_9BACT</name>
<feature type="region of interest" description="Disordered" evidence="1">
    <location>
        <begin position="1"/>
        <end position="44"/>
    </location>
</feature>
<organism evidence="2 3">
    <name type="scientific">Desulfosarcina alkanivorans</name>
    <dbReference type="NCBI Taxonomy" id="571177"/>
    <lineage>
        <taxon>Bacteria</taxon>
        <taxon>Pseudomonadati</taxon>
        <taxon>Thermodesulfobacteriota</taxon>
        <taxon>Desulfobacteria</taxon>
        <taxon>Desulfobacterales</taxon>
        <taxon>Desulfosarcinaceae</taxon>
        <taxon>Desulfosarcina</taxon>
    </lineage>
</organism>
<protein>
    <submittedName>
        <fullName evidence="2">Uncharacterized protein</fullName>
    </submittedName>
</protein>
<dbReference type="KEGG" id="dalk:DSCA_14340"/>
<dbReference type="AlphaFoldDB" id="A0A5K7YMC1"/>
<evidence type="ECO:0000313" key="2">
    <source>
        <dbReference type="EMBL" id="BBO67504.1"/>
    </source>
</evidence>
<keyword evidence="3" id="KW-1185">Reference proteome</keyword>